<sequence>RYPIINFSTGLTAIVDPTNNEVDVTALNGVASFGPAAVASITVVNGIVTSIS</sequence>
<organism evidence="1">
    <name type="scientific">marine sediment metagenome</name>
    <dbReference type="NCBI Taxonomy" id="412755"/>
    <lineage>
        <taxon>unclassified sequences</taxon>
        <taxon>metagenomes</taxon>
        <taxon>ecological metagenomes</taxon>
    </lineage>
</organism>
<proteinExistence type="predicted"/>
<comment type="caution">
    <text evidence="1">The sequence shown here is derived from an EMBL/GenBank/DDBJ whole genome shotgun (WGS) entry which is preliminary data.</text>
</comment>
<protein>
    <recommendedName>
        <fullName evidence="2">BIG2 domain-containing protein</fullName>
    </recommendedName>
</protein>
<evidence type="ECO:0000313" key="1">
    <source>
        <dbReference type="EMBL" id="KKK81094.1"/>
    </source>
</evidence>
<feature type="non-terminal residue" evidence="1">
    <location>
        <position position="1"/>
    </location>
</feature>
<gene>
    <name evidence="1" type="ORF">LCGC14_2816920</name>
</gene>
<reference evidence="1" key="1">
    <citation type="journal article" date="2015" name="Nature">
        <title>Complex archaea that bridge the gap between prokaryotes and eukaryotes.</title>
        <authorList>
            <person name="Spang A."/>
            <person name="Saw J.H."/>
            <person name="Jorgensen S.L."/>
            <person name="Zaremba-Niedzwiedzka K."/>
            <person name="Martijn J."/>
            <person name="Lind A.E."/>
            <person name="van Eijk R."/>
            <person name="Schleper C."/>
            <person name="Guy L."/>
            <person name="Ettema T.J."/>
        </authorList>
    </citation>
    <scope>NUCLEOTIDE SEQUENCE</scope>
</reference>
<accession>A0A0F9ARK6</accession>
<evidence type="ECO:0008006" key="2">
    <source>
        <dbReference type="Google" id="ProtNLM"/>
    </source>
</evidence>
<dbReference type="AlphaFoldDB" id="A0A0F9ARK6"/>
<name>A0A0F9ARK6_9ZZZZ</name>
<dbReference type="EMBL" id="LAZR01053277">
    <property type="protein sequence ID" value="KKK81094.1"/>
    <property type="molecule type" value="Genomic_DNA"/>
</dbReference>